<evidence type="ECO:0000313" key="3">
    <source>
        <dbReference type="EMBL" id="KHJ55028.1"/>
    </source>
</evidence>
<accession>A0A0B1Q2H5</accession>
<dbReference type="STRING" id="370622.LA66_10850"/>
<protein>
    <submittedName>
        <fullName evidence="3">Peptidase T4</fullName>
    </submittedName>
</protein>
<dbReference type="Gene3D" id="3.60.70.12">
    <property type="entry name" value="L-amino peptidase D-ALA esterase/amidase"/>
    <property type="match status" value="1"/>
</dbReference>
<dbReference type="Proteomes" id="UP000030826">
    <property type="component" value="Unassembled WGS sequence"/>
</dbReference>
<dbReference type="PANTHER" id="PTHR36512">
    <property type="entry name" value="D-AMINOPEPTIDASE"/>
    <property type="match status" value="1"/>
</dbReference>
<gene>
    <name evidence="3" type="ORF">LA66_10850</name>
</gene>
<dbReference type="AlphaFoldDB" id="A0A0B1Q2H5"/>
<dbReference type="InterPro" id="IPR016117">
    <property type="entry name" value="ArgJ-like_dom_sf"/>
</dbReference>
<dbReference type="InterPro" id="IPR005321">
    <property type="entry name" value="Peptidase_S58_DmpA"/>
</dbReference>
<dbReference type="EMBL" id="JRFJ01000002">
    <property type="protein sequence ID" value="KHJ55028.1"/>
    <property type="molecule type" value="Genomic_DNA"/>
</dbReference>
<comment type="caution">
    <text evidence="3">The sequence shown here is derived from an EMBL/GenBank/DDBJ whole genome shotgun (WGS) entry which is preliminary data.</text>
</comment>
<evidence type="ECO:0000256" key="2">
    <source>
        <dbReference type="SAM" id="MobiDB-lite"/>
    </source>
</evidence>
<dbReference type="PANTHER" id="PTHR36512:SF3">
    <property type="entry name" value="BLR5678 PROTEIN"/>
    <property type="match status" value="1"/>
</dbReference>
<comment type="similarity">
    <text evidence="1">Belongs to the peptidase S58 family.</text>
</comment>
<name>A0A0B1Q2H5_9HYPH</name>
<proteinExistence type="inferred from homology"/>
<dbReference type="Pfam" id="PF03576">
    <property type="entry name" value="Peptidase_S58"/>
    <property type="match status" value="1"/>
</dbReference>
<evidence type="ECO:0000313" key="4">
    <source>
        <dbReference type="Proteomes" id="UP000030826"/>
    </source>
</evidence>
<feature type="region of interest" description="Disordered" evidence="2">
    <location>
        <begin position="213"/>
        <end position="234"/>
    </location>
</feature>
<dbReference type="SUPFAM" id="SSF56266">
    <property type="entry name" value="DmpA/ArgJ-like"/>
    <property type="match status" value="1"/>
</dbReference>
<dbReference type="GO" id="GO:0004177">
    <property type="term" value="F:aminopeptidase activity"/>
    <property type="evidence" value="ECO:0007669"/>
    <property type="project" value="TreeGrafter"/>
</dbReference>
<reference evidence="3 4" key="1">
    <citation type="submission" date="2014-09" db="EMBL/GenBank/DDBJ databases">
        <title>Isolation and characterization of Aurantimonas altamirensis ON-56566 from clinical sample following a dog bite.</title>
        <authorList>
            <person name="Eshaghi A."/>
            <person name="Li A."/>
            <person name="Shahinas D."/>
            <person name="Bahn P."/>
            <person name="Kus J.V."/>
            <person name="Patel S.N."/>
        </authorList>
    </citation>
    <scope>NUCLEOTIDE SEQUENCE [LARGE SCALE GENOMIC DNA]</scope>
    <source>
        <strain evidence="3 4">ON-56566</strain>
    </source>
</reference>
<evidence type="ECO:0000256" key="1">
    <source>
        <dbReference type="ARBA" id="ARBA00007068"/>
    </source>
</evidence>
<dbReference type="CDD" id="cd02252">
    <property type="entry name" value="nylC_like"/>
    <property type="match status" value="1"/>
</dbReference>
<sequence>MAWRAGTRNALTDVAGIAVGHVEDVRLRSGVTAILFDRPAVASVAIHGGAPGTRETPLLDAENLVPGIDGISLSGGSAFGLDAASGLQAALRAQGRGFEVAGMRVPIVPGAILFDLINGGDKDWGLHSPYRDLGHAAALAAGDDRRVGTVGAGFGATTATCKGGLGTASCVLPGGITLAALVAVNAVGSPLFPGTRHFRAAAFEMNGEFGGLGFPPRTPQDSAPPATKLNPTPGGNTTIAVIATDAILDKAAAKRLAVAAHDGFAHALWPAHTDFDGDLVFGVATGGSGIAPDAVARIDLGAAAAAVMARAIARGVHAARPEPGDMVPAWSTLRIEAQ</sequence>
<organism evidence="3 4">
    <name type="scientific">Aureimonas altamirensis</name>
    <dbReference type="NCBI Taxonomy" id="370622"/>
    <lineage>
        <taxon>Bacteria</taxon>
        <taxon>Pseudomonadati</taxon>
        <taxon>Pseudomonadota</taxon>
        <taxon>Alphaproteobacteria</taxon>
        <taxon>Hyphomicrobiales</taxon>
        <taxon>Aurantimonadaceae</taxon>
        <taxon>Aureimonas</taxon>
    </lineage>
</organism>